<dbReference type="Pfam" id="PF00743">
    <property type="entry name" value="FMO-like"/>
    <property type="match status" value="1"/>
</dbReference>
<organism evidence="7 8">
    <name type="scientific">Fonsecaea monophora</name>
    <dbReference type="NCBI Taxonomy" id="254056"/>
    <lineage>
        <taxon>Eukaryota</taxon>
        <taxon>Fungi</taxon>
        <taxon>Dikarya</taxon>
        <taxon>Ascomycota</taxon>
        <taxon>Pezizomycotina</taxon>
        <taxon>Eurotiomycetes</taxon>
        <taxon>Chaetothyriomycetidae</taxon>
        <taxon>Chaetothyriales</taxon>
        <taxon>Herpotrichiellaceae</taxon>
        <taxon>Fonsecaea</taxon>
    </lineage>
</organism>
<dbReference type="RefSeq" id="XP_022508891.1">
    <property type="nucleotide sequence ID" value="XM_022658841.1"/>
</dbReference>
<dbReference type="AlphaFoldDB" id="A0A177F154"/>
<dbReference type="GO" id="GO:0004499">
    <property type="term" value="F:N,N-dimethylaniline monooxygenase activity"/>
    <property type="evidence" value="ECO:0007669"/>
    <property type="project" value="InterPro"/>
</dbReference>
<dbReference type="Gene3D" id="3.50.50.60">
    <property type="entry name" value="FAD/NAD(P)-binding domain"/>
    <property type="match status" value="2"/>
</dbReference>
<keyword evidence="6" id="KW-1133">Transmembrane helix</keyword>
<dbReference type="OrthoDB" id="74360at2759"/>
<protein>
    <submittedName>
        <fullName evidence="7">Uncharacterized protein</fullName>
    </submittedName>
</protein>
<feature type="transmembrane region" description="Helical" evidence="6">
    <location>
        <begin position="20"/>
        <end position="38"/>
    </location>
</feature>
<gene>
    <name evidence="7" type="ORF">AYO21_08900</name>
</gene>
<keyword evidence="8" id="KW-1185">Reference proteome</keyword>
<dbReference type="InterPro" id="IPR020946">
    <property type="entry name" value="Flavin_mOase-like"/>
</dbReference>
<keyword evidence="6" id="KW-0812">Transmembrane</keyword>
<reference evidence="7 8" key="1">
    <citation type="submission" date="2016-03" db="EMBL/GenBank/DDBJ databases">
        <title>Draft genome sequence of the Fonsecaea monophora CBS 269.37.</title>
        <authorList>
            <person name="Bombassaro A."/>
            <person name="Vinicius W.A."/>
            <person name="De Hoog S."/>
            <person name="Sun J."/>
            <person name="Souza E.M."/>
            <person name="Raittz R.T."/>
            <person name="Costa F."/>
            <person name="Leao A.C."/>
            <person name="Tadra-Sfeir M.Z."/>
            <person name="Baura V."/>
            <person name="Balsanelli E."/>
            <person name="Pedrosa F.O."/>
            <person name="Moreno L.F."/>
            <person name="Steffens M.B."/>
            <person name="Xi L."/>
            <person name="Bocca A.L."/>
            <person name="Felipe M.S."/>
            <person name="Teixeira M."/>
            <person name="Telles Filho F.Q."/>
            <person name="Azevedo C.M."/>
            <person name="Gomes R."/>
            <person name="Vicente V.A."/>
        </authorList>
    </citation>
    <scope>NUCLEOTIDE SEQUENCE [LARGE SCALE GENOMIC DNA]</scope>
    <source>
        <strain evidence="7 8">CBS 269.37</strain>
    </source>
</reference>
<sequence length="562" mass="63063">MAKVRASTVCSGREGYTRASVVIIGAGISGICMAIDLLRRTKSRDFVIFEKSSGLGGTWRDNRYPGCCCDGKLTFYSFEQNPGWTREYAGQEEILDYLLRVAHKYDLYRYIRFNTSVEKTNWDDKSKTWNTTVQVQGGKDAEFGRTYTIKSDFLVSAVGQLNIPRVPNIDGLPEFEGKVMHSARWDWTYDLKGKKVAIIGSGSTSAQITPEVAKVVESLTVFQRTPNWVVPRMNADIPAWRRYIYQYLPIIREAKRSRMWNFRETTFANVVKPTDETSEQVKALCLAHMHAQLQDNESLWQQLTPDYRPGCKRIIVSDDFYPTFLRQNVKLETRPISRVSPTGIVVEGDEQNFDLIILATGFKTVDFMYPIEVTGHAGKLGATLWQNGAEALYGICVESLPNFAMLYGPNTNLSHNSIILMIEAQSRYIAALIKAVSTMRAADAQFSIEPKAARVKEYNAGLQADLATTAYADPGCNSWYKLDGSGKITNNWSKTVLEYQHLVSRVVWADYQISGSESGTKKACDSVEELGRAVEEFTIRKALPGLSGYTIAAALLFLALRN</sequence>
<comment type="cofactor">
    <cofactor evidence="1">
        <name>FAD</name>
        <dbReference type="ChEBI" id="CHEBI:57692"/>
    </cofactor>
</comment>
<dbReference type="EMBL" id="LVKK01000081">
    <property type="protein sequence ID" value="OAG36939.1"/>
    <property type="molecule type" value="Genomic_DNA"/>
</dbReference>
<dbReference type="InterPro" id="IPR051209">
    <property type="entry name" value="FAD-bind_Monooxygenase_sf"/>
</dbReference>
<dbReference type="GO" id="GO:0050660">
    <property type="term" value="F:flavin adenine dinucleotide binding"/>
    <property type="evidence" value="ECO:0007669"/>
    <property type="project" value="InterPro"/>
</dbReference>
<dbReference type="PANTHER" id="PTHR42877:SF4">
    <property type="entry name" value="FAD_NAD(P)-BINDING DOMAIN-CONTAINING PROTEIN-RELATED"/>
    <property type="match status" value="1"/>
</dbReference>
<keyword evidence="6" id="KW-0472">Membrane</keyword>
<evidence type="ECO:0000313" key="8">
    <source>
        <dbReference type="Proteomes" id="UP000077002"/>
    </source>
</evidence>
<evidence type="ECO:0000256" key="6">
    <source>
        <dbReference type="SAM" id="Phobius"/>
    </source>
</evidence>
<accession>A0A177F154</accession>
<evidence type="ECO:0000256" key="1">
    <source>
        <dbReference type="ARBA" id="ARBA00001974"/>
    </source>
</evidence>
<dbReference type="GeneID" id="34604041"/>
<dbReference type="SUPFAM" id="SSF51905">
    <property type="entry name" value="FAD/NAD(P)-binding domain"/>
    <property type="match status" value="2"/>
</dbReference>
<dbReference type="PANTHER" id="PTHR42877">
    <property type="entry name" value="L-ORNITHINE N(5)-MONOOXYGENASE-RELATED"/>
    <property type="match status" value="1"/>
</dbReference>
<evidence type="ECO:0000256" key="3">
    <source>
        <dbReference type="ARBA" id="ARBA00022630"/>
    </source>
</evidence>
<evidence type="ECO:0000256" key="5">
    <source>
        <dbReference type="ARBA" id="ARBA00023002"/>
    </source>
</evidence>
<dbReference type="Proteomes" id="UP000077002">
    <property type="component" value="Unassembled WGS sequence"/>
</dbReference>
<comment type="caution">
    <text evidence="7">The sequence shown here is derived from an EMBL/GenBank/DDBJ whole genome shotgun (WGS) entry which is preliminary data.</text>
</comment>
<comment type="similarity">
    <text evidence="2">Belongs to the FAD-binding monooxygenase family.</text>
</comment>
<evidence type="ECO:0000256" key="2">
    <source>
        <dbReference type="ARBA" id="ARBA00010139"/>
    </source>
</evidence>
<keyword evidence="4" id="KW-0274">FAD</keyword>
<keyword evidence="5" id="KW-0560">Oxidoreductase</keyword>
<evidence type="ECO:0000313" key="7">
    <source>
        <dbReference type="EMBL" id="OAG36939.1"/>
    </source>
</evidence>
<name>A0A177F154_9EURO</name>
<proteinExistence type="inferred from homology"/>
<evidence type="ECO:0000256" key="4">
    <source>
        <dbReference type="ARBA" id="ARBA00022827"/>
    </source>
</evidence>
<dbReference type="GO" id="GO:0050661">
    <property type="term" value="F:NADP binding"/>
    <property type="evidence" value="ECO:0007669"/>
    <property type="project" value="InterPro"/>
</dbReference>
<dbReference type="InterPro" id="IPR036188">
    <property type="entry name" value="FAD/NAD-bd_sf"/>
</dbReference>
<keyword evidence="3" id="KW-0285">Flavoprotein</keyword>